<gene>
    <name evidence="2" type="ORF">KBX22_07905</name>
</gene>
<evidence type="ECO:0000313" key="2">
    <source>
        <dbReference type="EMBL" id="MCQ4614650.1"/>
    </source>
</evidence>
<evidence type="ECO:0008006" key="4">
    <source>
        <dbReference type="Google" id="ProtNLM"/>
    </source>
</evidence>
<evidence type="ECO:0000256" key="1">
    <source>
        <dbReference type="SAM" id="MobiDB-lite"/>
    </source>
</evidence>
<dbReference type="Proteomes" id="UP001205080">
    <property type="component" value="Unassembled WGS sequence"/>
</dbReference>
<feature type="region of interest" description="Disordered" evidence="1">
    <location>
        <begin position="40"/>
        <end position="103"/>
    </location>
</feature>
<protein>
    <recommendedName>
        <fullName evidence="4">Secreted protein</fullName>
    </recommendedName>
</protein>
<comment type="caution">
    <text evidence="2">The sequence shown here is derived from an EMBL/GenBank/DDBJ whole genome shotgun (WGS) entry which is preliminary data.</text>
</comment>
<organism evidence="2 3">
    <name type="scientific">Corynebacterium pseudogenitalium</name>
    <dbReference type="NCBI Taxonomy" id="38303"/>
    <lineage>
        <taxon>Bacteria</taxon>
        <taxon>Bacillati</taxon>
        <taxon>Actinomycetota</taxon>
        <taxon>Actinomycetes</taxon>
        <taxon>Mycobacteriales</taxon>
        <taxon>Corynebacteriaceae</taxon>
        <taxon>Corynebacterium</taxon>
    </lineage>
</organism>
<sequence length="230" mass="24776">MTNQHPLPPEIYRRRRVAALVALLVLVVFLVWGLSAMARSGGGDADVSTSTSPTTTPVTEPTVPEPGAATPSESETAKESASGEPTEPTSSAEHTQAAPSGTCELKDLRVVASTNQPSYAVGEQPVFYMEVQNPTDADCVIDLDTNIMRFEVYDMATNNRVWSDVDCFDPVFAGQETFPRDSKRGFEARWSGTSSQPNVCTDRQPVPAGSYYLHTVIGDNASDAVPFNLT</sequence>
<reference evidence="2 3" key="1">
    <citation type="submission" date="2021-04" db="EMBL/GenBank/DDBJ databases">
        <title>Corynebacterium genitalium sp. nov. and Corynebacterium genitalium sp. nov., two new species of the genus Corynebacterium.</title>
        <authorList>
            <person name="Jaen-Luchoro D."/>
            <person name="Pinyeiro-Iglesias B."/>
            <person name="Al-Shaer S."/>
            <person name="Karlsson R."/>
            <person name="Gonzales-Siles L."/>
            <person name="Cardew S."/>
            <person name="Jensie-Markopolous S."/>
            <person name="Ohlen M."/>
            <person name="Inganas E."/>
            <person name="Moore E.R.B."/>
        </authorList>
    </citation>
    <scope>NUCLEOTIDE SEQUENCE [LARGE SCALE GENOMIC DNA]</scope>
    <source>
        <strain evidence="2 3">CCUG 55013</strain>
    </source>
</reference>
<feature type="compositionally biased region" description="Polar residues" evidence="1">
    <location>
        <begin position="87"/>
        <end position="99"/>
    </location>
</feature>
<evidence type="ECO:0000313" key="3">
    <source>
        <dbReference type="Proteomes" id="UP001205080"/>
    </source>
</evidence>
<dbReference type="AlphaFoldDB" id="A0ABD4TQR2"/>
<dbReference type="RefSeq" id="WP_070975548.1">
    <property type="nucleotide sequence ID" value="NZ_CP072934.1"/>
</dbReference>
<dbReference type="EMBL" id="JAGPYW010000008">
    <property type="protein sequence ID" value="MCQ4614650.1"/>
    <property type="molecule type" value="Genomic_DNA"/>
</dbReference>
<proteinExistence type="predicted"/>
<name>A0ABD4TQR2_9CORY</name>
<feature type="compositionally biased region" description="Low complexity" evidence="1">
    <location>
        <begin position="47"/>
        <end position="66"/>
    </location>
</feature>
<accession>A0ABD4TQR2</accession>